<proteinExistence type="predicted"/>
<dbReference type="InterPro" id="IPR018616">
    <property type="entry name" value="GUCD1"/>
</dbReference>
<evidence type="ECO:0000313" key="1">
    <source>
        <dbReference type="EMBL" id="OAQ24441.1"/>
    </source>
</evidence>
<dbReference type="Proteomes" id="UP000078512">
    <property type="component" value="Unassembled WGS sequence"/>
</dbReference>
<dbReference type="PANTHER" id="PTHR31400:SF1">
    <property type="entry name" value="PROTEIN GUCD1"/>
    <property type="match status" value="1"/>
</dbReference>
<dbReference type="AlphaFoldDB" id="A0A197JIV0"/>
<protein>
    <recommendedName>
        <fullName evidence="3">Guanylyl cyclase</fullName>
    </recommendedName>
</protein>
<name>A0A197JIV0_9FUNG</name>
<dbReference type="EMBL" id="KV442094">
    <property type="protein sequence ID" value="OAQ24441.1"/>
    <property type="molecule type" value="Genomic_DNA"/>
</dbReference>
<dbReference type="OrthoDB" id="206796at2759"/>
<dbReference type="Pfam" id="PF09778">
    <property type="entry name" value="Guanylate_cyc_2"/>
    <property type="match status" value="2"/>
</dbReference>
<reference evidence="1 2" key="1">
    <citation type="submission" date="2016-05" db="EMBL/GenBank/DDBJ databases">
        <title>Genome sequencing reveals origins of a unique bacterial endosymbiosis in the earliest lineages of terrestrial Fungi.</title>
        <authorList>
            <consortium name="DOE Joint Genome Institute"/>
            <person name="Uehling J."/>
            <person name="Gryganskyi A."/>
            <person name="Hameed K."/>
            <person name="Tschaplinski T."/>
            <person name="Misztal P."/>
            <person name="Wu S."/>
            <person name="Desiro A."/>
            <person name="Vande Pol N."/>
            <person name="Du Z.-Y."/>
            <person name="Zienkiewicz A."/>
            <person name="Zienkiewicz K."/>
            <person name="Morin E."/>
            <person name="Tisserant E."/>
            <person name="Splivallo R."/>
            <person name="Hainaut M."/>
            <person name="Henrissat B."/>
            <person name="Ohm R."/>
            <person name="Kuo A."/>
            <person name="Yan J."/>
            <person name="Lipzen A."/>
            <person name="Nolan M."/>
            <person name="Labutti K."/>
            <person name="Barry K."/>
            <person name="Goldstein A."/>
            <person name="Labbe J."/>
            <person name="Schadt C."/>
            <person name="Tuskan G."/>
            <person name="Grigoriev I."/>
            <person name="Martin F."/>
            <person name="Vilgalys R."/>
            <person name="Bonito G."/>
        </authorList>
    </citation>
    <scope>NUCLEOTIDE SEQUENCE [LARGE SCALE GENOMIC DNA]</scope>
    <source>
        <strain evidence="1 2">AG-77</strain>
    </source>
</reference>
<evidence type="ECO:0000313" key="2">
    <source>
        <dbReference type="Proteomes" id="UP000078512"/>
    </source>
</evidence>
<evidence type="ECO:0008006" key="3">
    <source>
        <dbReference type="Google" id="ProtNLM"/>
    </source>
</evidence>
<gene>
    <name evidence="1" type="ORF">K457DRAFT_100611</name>
</gene>
<organism evidence="1 2">
    <name type="scientific">Linnemannia elongata AG-77</name>
    <dbReference type="NCBI Taxonomy" id="1314771"/>
    <lineage>
        <taxon>Eukaryota</taxon>
        <taxon>Fungi</taxon>
        <taxon>Fungi incertae sedis</taxon>
        <taxon>Mucoromycota</taxon>
        <taxon>Mortierellomycotina</taxon>
        <taxon>Mortierellomycetes</taxon>
        <taxon>Mortierellales</taxon>
        <taxon>Mortierellaceae</taxon>
        <taxon>Linnemannia</taxon>
    </lineage>
</organism>
<keyword evidence="2" id="KW-1185">Reference proteome</keyword>
<dbReference type="Gene3D" id="3.90.70.10">
    <property type="entry name" value="Cysteine proteinases"/>
    <property type="match status" value="1"/>
</dbReference>
<sequence length="255" mass="28753">MQVSTPVPHINQVDNWDCGLACVAMVANALGSRLSLAEVSLHCSVESVWTIDLVYILRKLSNDQANLPTIQFSKRSPSQYHVPNLSPGRGEGWDFTYYTSTIGVDAAHSKEKFYCKSFDDDQKRVNELFENADAANVRVIELTLPLDDFKRFLYCRKYAIITLVNQRLLKCPQCLEKTNFCSCNAGPLGSIVQRMKGFRYIGHFIVLVAYDANEDMFYYRDPAVNDELCSIAAADLERARNSSGTDHDCIIVKVE</sequence>
<dbReference type="PANTHER" id="PTHR31400">
    <property type="entry name" value="GUANYLYL CYCLASE DOMAIN CONTAINING PROTEIN 1 GUCD1"/>
    <property type="match status" value="1"/>
</dbReference>
<accession>A0A197JIV0</accession>